<evidence type="ECO:0000259" key="7">
    <source>
        <dbReference type="Pfam" id="PF25131"/>
    </source>
</evidence>
<evidence type="ECO:0000259" key="6">
    <source>
        <dbReference type="Pfam" id="PF01281"/>
    </source>
</evidence>
<organism evidence="8 9">
    <name type="scientific">Ranitomeya imitator</name>
    <name type="common">mimic poison frog</name>
    <dbReference type="NCBI Taxonomy" id="111125"/>
    <lineage>
        <taxon>Eukaryota</taxon>
        <taxon>Metazoa</taxon>
        <taxon>Chordata</taxon>
        <taxon>Craniata</taxon>
        <taxon>Vertebrata</taxon>
        <taxon>Euteleostomi</taxon>
        <taxon>Amphibia</taxon>
        <taxon>Batrachia</taxon>
        <taxon>Anura</taxon>
        <taxon>Neobatrachia</taxon>
        <taxon>Hyloidea</taxon>
        <taxon>Dendrobatidae</taxon>
        <taxon>Dendrobatinae</taxon>
        <taxon>Ranitomeya</taxon>
    </lineage>
</organism>
<feature type="domain" description="Ribosomal protein L9" evidence="6">
    <location>
        <begin position="325"/>
        <end position="364"/>
    </location>
</feature>
<dbReference type="Pfam" id="PF25131">
    <property type="entry name" value="bL9m_N"/>
    <property type="match status" value="1"/>
</dbReference>
<gene>
    <name evidence="8" type="ORF">RIMI_LOCUS21166911</name>
</gene>
<evidence type="ECO:0000313" key="8">
    <source>
        <dbReference type="EMBL" id="CAJ0966302.1"/>
    </source>
</evidence>
<accession>A0ABN9ML05</accession>
<reference evidence="8" key="1">
    <citation type="submission" date="2023-07" db="EMBL/GenBank/DDBJ databases">
        <authorList>
            <person name="Stuckert A."/>
        </authorList>
    </citation>
    <scope>NUCLEOTIDE SEQUENCE</scope>
</reference>
<keyword evidence="3" id="KW-0687">Ribonucleoprotein</keyword>
<comment type="similarity">
    <text evidence="1">Belongs to the bacterial ribosomal protein bL9 family.</text>
</comment>
<proteinExistence type="inferred from homology"/>
<dbReference type="SUPFAM" id="SSF55658">
    <property type="entry name" value="L9 N-domain-like"/>
    <property type="match status" value="1"/>
</dbReference>
<evidence type="ECO:0000256" key="4">
    <source>
        <dbReference type="ARBA" id="ARBA00035194"/>
    </source>
</evidence>
<dbReference type="InterPro" id="IPR009027">
    <property type="entry name" value="Ribosomal_bL9/RNase_H1_N"/>
</dbReference>
<dbReference type="InterPro" id="IPR020070">
    <property type="entry name" value="Ribosomal_bL9_N"/>
</dbReference>
<evidence type="ECO:0000256" key="2">
    <source>
        <dbReference type="ARBA" id="ARBA00022980"/>
    </source>
</evidence>
<protein>
    <recommendedName>
        <fullName evidence="4">Large ribosomal subunit protein bL9m</fullName>
    </recommendedName>
    <alternativeName>
        <fullName evidence="5">39S ribosomal protein L9, mitochondrial</fullName>
    </alternativeName>
</protein>
<evidence type="ECO:0000256" key="5">
    <source>
        <dbReference type="ARBA" id="ARBA00035381"/>
    </source>
</evidence>
<dbReference type="InterPro" id="IPR056864">
    <property type="entry name" value="MRP-L9_N"/>
</dbReference>
<dbReference type="InterPro" id="IPR000244">
    <property type="entry name" value="Ribosomal_bL9"/>
</dbReference>
<dbReference type="Pfam" id="PF01281">
    <property type="entry name" value="Ribosomal_L9_N"/>
    <property type="match status" value="1"/>
</dbReference>
<dbReference type="InterPro" id="IPR036935">
    <property type="entry name" value="Ribosomal_bL9_N_sf"/>
</dbReference>
<dbReference type="Gene3D" id="3.40.5.10">
    <property type="entry name" value="Ribosomal protein L9, N-terminal domain"/>
    <property type="match status" value="1"/>
</dbReference>
<evidence type="ECO:0000256" key="3">
    <source>
        <dbReference type="ARBA" id="ARBA00023274"/>
    </source>
</evidence>
<dbReference type="Proteomes" id="UP001176940">
    <property type="component" value="Unassembled WGS sequence"/>
</dbReference>
<evidence type="ECO:0000256" key="1">
    <source>
        <dbReference type="ARBA" id="ARBA00010605"/>
    </source>
</evidence>
<sequence>MLQVFIPGGTEDGNVIQVRHCVLLQSLKQVVYHLLESGRSIFQAEGHDCGLVQSEGCDKGRLLLRFWAQGNLPESPTQIHYGQIFGASSPLKQLLDALHWVRVRGCDGVEPPVVHAEPGGPILLWHENYRSVGEHDLEGYKVVRSCDCWGSVNKALTSMSSMDPPALVWASMPWRGSSSPSTVRLQTAFPYQPKGSPDSPAVGELEVGEPRRGLRTLSAAELTSHEGNLEPGGQIALIISRPAGAPLHLWAPVQPHRLNMRPNIIALCTYEYYSQHHPPLQGTVVVERWWNVPLAKKGEEPYLHPRRHRIYRVLEDTKHSPKDKMMLILTQNVHKLGSRGDTVLVDKRVGRNKLLAQGVAVYASLKIRRCSKRKEREL</sequence>
<evidence type="ECO:0000313" key="9">
    <source>
        <dbReference type="Proteomes" id="UP001176940"/>
    </source>
</evidence>
<feature type="domain" description="Large ribosomal subunit protein bL9m N-terminal" evidence="7">
    <location>
        <begin position="284"/>
        <end position="316"/>
    </location>
</feature>
<name>A0ABN9ML05_9NEOB</name>
<comment type="caution">
    <text evidence="8">The sequence shown here is derived from an EMBL/GenBank/DDBJ whole genome shotgun (WGS) entry which is preliminary data.</text>
</comment>
<keyword evidence="9" id="KW-1185">Reference proteome</keyword>
<dbReference type="PANTHER" id="PTHR21368">
    <property type="entry name" value="50S RIBOSOMAL PROTEIN L9"/>
    <property type="match status" value="1"/>
</dbReference>
<dbReference type="EMBL" id="CAUEEQ010073503">
    <property type="protein sequence ID" value="CAJ0966302.1"/>
    <property type="molecule type" value="Genomic_DNA"/>
</dbReference>
<keyword evidence="2" id="KW-0689">Ribosomal protein</keyword>